<dbReference type="PANTHER" id="PTHR30629">
    <property type="entry name" value="PROPHAGE INTEGRASE"/>
    <property type="match status" value="1"/>
</dbReference>
<dbReference type="InterPro" id="IPR025166">
    <property type="entry name" value="Integrase_DNA_bind_dom"/>
</dbReference>
<dbReference type="CDD" id="cd00801">
    <property type="entry name" value="INT_P4_C"/>
    <property type="match status" value="1"/>
</dbReference>
<dbReference type="Gene3D" id="1.10.150.130">
    <property type="match status" value="1"/>
</dbReference>
<evidence type="ECO:0000259" key="5">
    <source>
        <dbReference type="PROSITE" id="PS51898"/>
    </source>
</evidence>
<evidence type="ECO:0000256" key="3">
    <source>
        <dbReference type="ARBA" id="ARBA00023125"/>
    </source>
</evidence>
<dbReference type="Gene3D" id="3.30.160.390">
    <property type="entry name" value="Integrase, DNA-binding domain"/>
    <property type="match status" value="1"/>
</dbReference>
<keyword evidence="2" id="KW-0229">DNA integration</keyword>
<dbReference type="InterPro" id="IPR053876">
    <property type="entry name" value="Phage_int_M"/>
</dbReference>
<organism evidence="6 7">
    <name type="scientific">Cloacibacillus evryensis</name>
    <dbReference type="NCBI Taxonomy" id="508460"/>
    <lineage>
        <taxon>Bacteria</taxon>
        <taxon>Thermotogati</taxon>
        <taxon>Synergistota</taxon>
        <taxon>Synergistia</taxon>
        <taxon>Synergistales</taxon>
        <taxon>Synergistaceae</taxon>
        <taxon>Cloacibacillus</taxon>
    </lineage>
</organism>
<comment type="similarity">
    <text evidence="1">Belongs to the 'phage' integrase family.</text>
</comment>
<gene>
    <name evidence="6" type="ORF">NE630_04000</name>
</gene>
<dbReference type="PROSITE" id="PS51898">
    <property type="entry name" value="TYR_RECOMBINASE"/>
    <property type="match status" value="1"/>
</dbReference>
<dbReference type="GO" id="GO:0003677">
    <property type="term" value="F:DNA binding"/>
    <property type="evidence" value="ECO:0007669"/>
    <property type="project" value="UniProtKB-KW"/>
</dbReference>
<dbReference type="EMBL" id="JANFYT010000006">
    <property type="protein sequence ID" value="MCQ4813588.1"/>
    <property type="molecule type" value="Genomic_DNA"/>
</dbReference>
<proteinExistence type="inferred from homology"/>
<evidence type="ECO:0000313" key="6">
    <source>
        <dbReference type="EMBL" id="MCQ4813588.1"/>
    </source>
</evidence>
<dbReference type="SUPFAM" id="SSF56349">
    <property type="entry name" value="DNA breaking-rejoining enzymes"/>
    <property type="match status" value="1"/>
</dbReference>
<dbReference type="InterPro" id="IPR050808">
    <property type="entry name" value="Phage_Integrase"/>
</dbReference>
<sequence>MLTDLDIKNLKPKETRYMVCDGDGLYIEVVPAGAKYWWLRYTVGTKRRKFSLGKYPDVSLKEARVEAILKRRASSISSGNIPSDITFKEVALDWFEKRVSGLTKQYADTQKARMETYVFPSLGARSIKNITAPELLRVCREIEATGFIETAHRILQMCGQIFRYGITTGACETDPSSALSGALTSYQSKHLAGITEPAEVGRLMNFIFYYPYERVRNALLFSAYTFCRPGEVRKAEWTEIDFDRKEWRIPAARMKMRRQHLVPLSTQVISLLERQKLLLENAGVRTNFIFPSERSGERPMSENTVRLAIRSFGYGPSDMSAHGFRSMASTLLNESSLWSVDAIELQLAHIEGNQVRAAYNYAKLLPERVKMMQWYADELNSLREESIKREKKGRA</sequence>
<evidence type="ECO:0000313" key="7">
    <source>
        <dbReference type="Proteomes" id="UP001205919"/>
    </source>
</evidence>
<dbReference type="Pfam" id="PF00589">
    <property type="entry name" value="Phage_integrase"/>
    <property type="match status" value="1"/>
</dbReference>
<dbReference type="InterPro" id="IPR002104">
    <property type="entry name" value="Integrase_catalytic"/>
</dbReference>
<dbReference type="InterPro" id="IPR010998">
    <property type="entry name" value="Integrase_recombinase_N"/>
</dbReference>
<evidence type="ECO:0000256" key="4">
    <source>
        <dbReference type="ARBA" id="ARBA00023172"/>
    </source>
</evidence>
<dbReference type="GO" id="GO:0006310">
    <property type="term" value="P:DNA recombination"/>
    <property type="evidence" value="ECO:0007669"/>
    <property type="project" value="UniProtKB-KW"/>
</dbReference>
<keyword evidence="3" id="KW-0238">DNA-binding</keyword>
<reference evidence="6 7" key="1">
    <citation type="submission" date="2022-06" db="EMBL/GenBank/DDBJ databases">
        <title>Isolation of gut microbiota from human fecal samples.</title>
        <authorList>
            <person name="Pamer E.G."/>
            <person name="Barat B."/>
            <person name="Waligurski E."/>
            <person name="Medina S."/>
            <person name="Paddock L."/>
            <person name="Mostad J."/>
        </authorList>
    </citation>
    <scope>NUCLEOTIDE SEQUENCE [LARGE SCALE GENOMIC DNA]</scope>
    <source>
        <strain evidence="6 7">DFI.9.90</strain>
    </source>
</reference>
<dbReference type="InterPro" id="IPR013762">
    <property type="entry name" value="Integrase-like_cat_sf"/>
</dbReference>
<keyword evidence="7" id="KW-1185">Reference proteome</keyword>
<dbReference type="GO" id="GO:0015074">
    <property type="term" value="P:DNA integration"/>
    <property type="evidence" value="ECO:0007669"/>
    <property type="project" value="UniProtKB-KW"/>
</dbReference>
<evidence type="ECO:0000256" key="2">
    <source>
        <dbReference type="ARBA" id="ARBA00022908"/>
    </source>
</evidence>
<name>A0AAW5K4Z4_9BACT</name>
<dbReference type="InterPro" id="IPR011010">
    <property type="entry name" value="DNA_brk_join_enz"/>
</dbReference>
<dbReference type="Pfam" id="PF22022">
    <property type="entry name" value="Phage_int_M"/>
    <property type="match status" value="1"/>
</dbReference>
<dbReference type="RefSeq" id="WP_256181623.1">
    <property type="nucleotide sequence ID" value="NZ_JANFYT010000006.1"/>
</dbReference>
<evidence type="ECO:0000256" key="1">
    <source>
        <dbReference type="ARBA" id="ARBA00008857"/>
    </source>
</evidence>
<comment type="caution">
    <text evidence="6">The sequence shown here is derived from an EMBL/GenBank/DDBJ whole genome shotgun (WGS) entry which is preliminary data.</text>
</comment>
<keyword evidence="4" id="KW-0233">DNA recombination</keyword>
<feature type="domain" description="Tyr recombinase" evidence="5">
    <location>
        <begin position="189"/>
        <end position="376"/>
    </location>
</feature>
<dbReference type="Pfam" id="PF13356">
    <property type="entry name" value="Arm-DNA-bind_3"/>
    <property type="match status" value="1"/>
</dbReference>
<dbReference type="Proteomes" id="UP001205919">
    <property type="component" value="Unassembled WGS sequence"/>
</dbReference>
<protein>
    <submittedName>
        <fullName evidence="6">Tyrosine-type recombinase/integrase</fullName>
    </submittedName>
</protein>
<dbReference type="AlphaFoldDB" id="A0AAW5K4Z4"/>
<dbReference type="PANTHER" id="PTHR30629:SF2">
    <property type="entry name" value="PROPHAGE INTEGRASE INTS-RELATED"/>
    <property type="match status" value="1"/>
</dbReference>
<dbReference type="InterPro" id="IPR038488">
    <property type="entry name" value="Integrase_DNA-bd_sf"/>
</dbReference>
<dbReference type="Gene3D" id="1.10.443.10">
    <property type="entry name" value="Intergrase catalytic core"/>
    <property type="match status" value="1"/>
</dbReference>
<accession>A0AAW5K4Z4</accession>